<dbReference type="AlphaFoldDB" id="A6G6T9"/>
<organism evidence="1 2">
    <name type="scientific">Plesiocystis pacifica SIR-1</name>
    <dbReference type="NCBI Taxonomy" id="391625"/>
    <lineage>
        <taxon>Bacteria</taxon>
        <taxon>Pseudomonadati</taxon>
        <taxon>Myxococcota</taxon>
        <taxon>Polyangia</taxon>
        <taxon>Nannocystales</taxon>
        <taxon>Nannocystaceae</taxon>
        <taxon>Plesiocystis</taxon>
    </lineage>
</organism>
<comment type="caution">
    <text evidence="1">The sequence shown here is derived from an EMBL/GenBank/DDBJ whole genome shotgun (WGS) entry which is preliminary data.</text>
</comment>
<dbReference type="Proteomes" id="UP000005801">
    <property type="component" value="Unassembled WGS sequence"/>
</dbReference>
<reference evidence="1 2" key="1">
    <citation type="submission" date="2007-06" db="EMBL/GenBank/DDBJ databases">
        <authorList>
            <person name="Shimkets L."/>
            <person name="Ferriera S."/>
            <person name="Johnson J."/>
            <person name="Kravitz S."/>
            <person name="Beeson K."/>
            <person name="Sutton G."/>
            <person name="Rogers Y.-H."/>
            <person name="Friedman R."/>
            <person name="Frazier M."/>
            <person name="Venter J.C."/>
        </authorList>
    </citation>
    <scope>NUCLEOTIDE SEQUENCE [LARGE SCALE GENOMIC DNA]</scope>
    <source>
        <strain evidence="1 2">SIR-1</strain>
    </source>
</reference>
<dbReference type="EMBL" id="ABCS01000031">
    <property type="protein sequence ID" value="EDM78392.1"/>
    <property type="molecule type" value="Genomic_DNA"/>
</dbReference>
<accession>A6G6T9</accession>
<gene>
    <name evidence="1" type="ORF">PPSIR1_06071</name>
</gene>
<protein>
    <submittedName>
        <fullName evidence="1">Uncharacterized protein</fullName>
    </submittedName>
</protein>
<name>A6G6T9_9BACT</name>
<evidence type="ECO:0000313" key="2">
    <source>
        <dbReference type="Proteomes" id="UP000005801"/>
    </source>
</evidence>
<sequence>MKPKMSAFEKLRKHARETGDPPHVLAQVLAKLLGRELCGRVIVGGLGQAFPTIPLDELLKATIWRRVTADGDGMSDAEFDALLGKWIADDLVSEERSPT</sequence>
<dbReference type="STRING" id="391625.PPSIR1_06071"/>
<evidence type="ECO:0000313" key="1">
    <source>
        <dbReference type="EMBL" id="EDM78392.1"/>
    </source>
</evidence>
<keyword evidence="2" id="KW-1185">Reference proteome</keyword>
<proteinExistence type="predicted"/>